<comment type="similarity">
    <text evidence="1">Belongs to the UPF0251 family.</text>
</comment>
<dbReference type="PANTHER" id="PTHR37478:SF2">
    <property type="entry name" value="UPF0251 PROTEIN TK0562"/>
    <property type="match status" value="1"/>
</dbReference>
<gene>
    <name evidence="4" type="ORF">C0188_02070</name>
    <name evidence="2" type="ORF">ENO39_03245</name>
    <name evidence="3" type="ORF">IOK49_03515</name>
</gene>
<dbReference type="Proteomes" id="UP000886076">
    <property type="component" value="Unassembled WGS sequence"/>
</dbReference>
<reference evidence="2" key="2">
    <citation type="journal article" date="2020" name="mSystems">
        <title>Genome- and Community-Level Interaction Insights into Carbon Utilization and Element Cycling Functions of Hydrothermarchaeota in Hydrothermal Sediment.</title>
        <authorList>
            <person name="Zhou Z."/>
            <person name="Liu Y."/>
            <person name="Xu W."/>
            <person name="Pan J."/>
            <person name="Luo Z.H."/>
            <person name="Li M."/>
        </authorList>
    </citation>
    <scope>NUCLEOTIDE SEQUENCE [LARGE SCALE GENOMIC DNA]</scope>
    <source>
        <strain evidence="2">SpSt-1261</strain>
    </source>
</reference>
<evidence type="ECO:0000313" key="5">
    <source>
        <dbReference type="Proteomes" id="UP000237153"/>
    </source>
</evidence>
<proteinExistence type="inferred from homology"/>
<protein>
    <submittedName>
        <fullName evidence="4">DUF134 domain-containing protein</fullName>
    </submittedName>
</protein>
<reference evidence="4 5" key="1">
    <citation type="submission" date="2018-01" db="EMBL/GenBank/DDBJ databases">
        <title>Metagenomic assembled genomes from two thermal pools in the Uzon Caldera, Kamchatka, Russia.</title>
        <authorList>
            <person name="Wilkins L."/>
            <person name="Ettinger C."/>
        </authorList>
    </citation>
    <scope>NUCLEOTIDE SEQUENCE [LARGE SCALE GENOMIC DNA]</scope>
    <source>
        <strain evidence="4">ZAV-06</strain>
    </source>
</reference>
<evidence type="ECO:0000313" key="2">
    <source>
        <dbReference type="EMBL" id="HEW64053.1"/>
    </source>
</evidence>
<dbReference type="EMBL" id="DSFH01000046">
    <property type="protein sequence ID" value="HEW64053.1"/>
    <property type="molecule type" value="Genomic_DNA"/>
</dbReference>
<organism evidence="4 5">
    <name type="scientific">Fervidicoccus fontis</name>
    <dbReference type="NCBI Taxonomy" id="683846"/>
    <lineage>
        <taxon>Archaea</taxon>
        <taxon>Thermoproteota</taxon>
        <taxon>Thermoprotei</taxon>
        <taxon>Fervidicoccales</taxon>
        <taxon>Fervidicoccaceae</taxon>
        <taxon>Fervidicoccus</taxon>
    </lineage>
</organism>
<reference evidence="3" key="3">
    <citation type="submission" date="2020-10" db="EMBL/GenBank/DDBJ databases">
        <title>Fervidococcus fontis strain 3639Fd - the first crenarchaeon capable of growth on lipids.</title>
        <authorList>
            <person name="Kochetkova T.V."/>
            <person name="Elcheninov A.G."/>
            <person name="Toschakov S.V."/>
            <person name="Kublanov I.V."/>
        </authorList>
    </citation>
    <scope>NUCLEOTIDE SEQUENCE</scope>
    <source>
        <strain evidence="3">3639Fd</strain>
    </source>
</reference>
<dbReference type="GeneID" id="12449620"/>
<evidence type="ECO:0000256" key="1">
    <source>
        <dbReference type="ARBA" id="ARBA00009350"/>
    </source>
</evidence>
<dbReference type="EMBL" id="JADEZV010000002">
    <property type="protein sequence ID" value="MBE9391147.1"/>
    <property type="molecule type" value="Genomic_DNA"/>
</dbReference>
<name>A0A2J6N333_9CREN</name>
<dbReference type="AlphaFoldDB" id="A0A2J6N333"/>
<dbReference type="Proteomes" id="UP000237153">
    <property type="component" value="Unassembled WGS sequence"/>
</dbReference>
<accession>A0A2J6N333</accession>
<evidence type="ECO:0000313" key="3">
    <source>
        <dbReference type="EMBL" id="MBE9391147.1"/>
    </source>
</evidence>
<dbReference type="OMA" id="WRILEQA"/>
<evidence type="ECO:0000313" key="4">
    <source>
        <dbReference type="EMBL" id="PMB75755.1"/>
    </source>
</evidence>
<sequence length="111" mass="12896">MKRMRRGRGCWRGRPPIDIRSSMKIEEITFLPIKEVKGLSEENAVEIYDYELEALKLIHIDNLTTDEASLKMGISKATFWRVLEDCRFKIAMALLEQKPIKIVSKSLEEKA</sequence>
<dbReference type="PANTHER" id="PTHR37478">
    <property type="match status" value="1"/>
</dbReference>
<dbReference type="InterPro" id="IPR002852">
    <property type="entry name" value="UPF0251"/>
</dbReference>
<comment type="caution">
    <text evidence="4">The sequence shown here is derived from an EMBL/GenBank/DDBJ whole genome shotgun (WGS) entry which is preliminary data.</text>
</comment>
<dbReference type="Proteomes" id="UP000652307">
    <property type="component" value="Unassembled WGS sequence"/>
</dbReference>
<dbReference type="EMBL" id="PNIM01000007">
    <property type="protein sequence ID" value="PMB75755.1"/>
    <property type="molecule type" value="Genomic_DNA"/>
</dbReference>
<dbReference type="Pfam" id="PF02001">
    <property type="entry name" value="DUF134"/>
    <property type="match status" value="1"/>
</dbReference>
<dbReference type="RefSeq" id="WP_014557685.1">
    <property type="nucleotide sequence ID" value="NZ_DSFH01000046.1"/>
</dbReference>